<dbReference type="PANTHER" id="PTHR42987">
    <property type="entry name" value="PEPTIDASE S49"/>
    <property type="match status" value="1"/>
</dbReference>
<dbReference type="Proteomes" id="UP000005233">
    <property type="component" value="Chromosome"/>
</dbReference>
<protein>
    <submittedName>
        <fullName evidence="6">Signal peptide peptidase SppA, 36K type</fullName>
        <ecNumber evidence="6">3.4.21.-</ecNumber>
    </submittedName>
</protein>
<dbReference type="eggNOG" id="arCOG01311">
    <property type="taxonomic scope" value="Archaea"/>
</dbReference>
<evidence type="ECO:0000256" key="2">
    <source>
        <dbReference type="ARBA" id="ARBA00022670"/>
    </source>
</evidence>
<dbReference type="AlphaFoldDB" id="H8I906"/>
<feature type="domain" description="Peptidase S49" evidence="5">
    <location>
        <begin position="112"/>
        <end position="262"/>
    </location>
</feature>
<dbReference type="InterPro" id="IPR029045">
    <property type="entry name" value="ClpP/crotonase-like_dom_sf"/>
</dbReference>
<evidence type="ECO:0000256" key="3">
    <source>
        <dbReference type="ARBA" id="ARBA00022801"/>
    </source>
</evidence>
<dbReference type="PANTHER" id="PTHR42987:SF4">
    <property type="entry name" value="PROTEASE SOHB-RELATED"/>
    <property type="match status" value="1"/>
</dbReference>
<evidence type="ECO:0000256" key="4">
    <source>
        <dbReference type="ARBA" id="ARBA00022825"/>
    </source>
</evidence>
<dbReference type="EC" id="3.4.21.-" evidence="6"/>
<keyword evidence="2" id="KW-0645">Protease</keyword>
<comment type="similarity">
    <text evidence="1">Belongs to the peptidase S49 family.</text>
</comment>
<keyword evidence="4" id="KW-0720">Serine protease</keyword>
<accession>H8I906</accession>
<proteinExistence type="inferred from homology"/>
<keyword evidence="7" id="KW-1185">Reference proteome</keyword>
<dbReference type="KEGG" id="mez:Mtc_1733"/>
<dbReference type="HOGENOM" id="CLU_046540_0_2_2"/>
<dbReference type="GO" id="GO:0006508">
    <property type="term" value="P:proteolysis"/>
    <property type="evidence" value="ECO:0007669"/>
    <property type="project" value="UniProtKB-KW"/>
</dbReference>
<dbReference type="OrthoDB" id="31107at2157"/>
<sequence>MVAAFLFILTLVVAVAWVAYAGMMHRPALPEDAARILGMGKQDKIAVIYVEGQMVSDKSTDAAAGSAFSSDVVKAMRAATDDPDVKAIVLRVNSPGGTPVAAEEIISQMKKTRAVKPIVVSMGDIATSAAYYISSQADRIVANPDTFTGSIGVIWVFKNKSKYYDEGGVSFYVAKTGNYKDLGSDWRGLTPGEKEYVNAIIEESYNRFVENVAKGRNLSVEDVRKIADGRVFTGATAKKMGLVDELGGLYDAVALAKSLGNIKGRAVIAYMNEPAAK</sequence>
<dbReference type="EMBL" id="CP003243">
    <property type="protein sequence ID" value="AFD00477.1"/>
    <property type="molecule type" value="Genomic_DNA"/>
</dbReference>
<dbReference type="InterPro" id="IPR004635">
    <property type="entry name" value="Pept_S49_SppA"/>
</dbReference>
<name>H8I906_METCZ</name>
<evidence type="ECO:0000256" key="1">
    <source>
        <dbReference type="ARBA" id="ARBA00008683"/>
    </source>
</evidence>
<reference evidence="6 7" key="1">
    <citation type="journal article" date="2012" name="J. Bacteriol.">
        <title>Complete genome sequence of a thermophilic methanogen, Methanocella conradii HZ254, isolated from Chinese rice field soil.</title>
        <authorList>
            <person name="Lu Z."/>
            <person name="Lu Y."/>
        </authorList>
    </citation>
    <scope>NUCLEOTIDE SEQUENCE [LARGE SCALE GENOMIC DNA]</scope>
    <source>
        <strain evidence="7">DSM 24694 / JCM 17849 / CGMCC 1.5162 / HZ254</strain>
    </source>
</reference>
<dbReference type="SUPFAM" id="SSF52096">
    <property type="entry name" value="ClpP/crotonase"/>
    <property type="match status" value="1"/>
</dbReference>
<dbReference type="InterPro" id="IPR002142">
    <property type="entry name" value="Peptidase_S49"/>
</dbReference>
<dbReference type="GO" id="GO:0008236">
    <property type="term" value="F:serine-type peptidase activity"/>
    <property type="evidence" value="ECO:0007669"/>
    <property type="project" value="UniProtKB-KW"/>
</dbReference>
<organism evidence="6 7">
    <name type="scientific">Methanocella conradii (strain DSM 24694 / JCM 17849 / CGMCC 1.5162 / HZ254)</name>
    <dbReference type="NCBI Taxonomy" id="1041930"/>
    <lineage>
        <taxon>Archaea</taxon>
        <taxon>Methanobacteriati</taxon>
        <taxon>Methanobacteriota</taxon>
        <taxon>Stenosarchaea group</taxon>
        <taxon>Methanomicrobia</taxon>
        <taxon>Methanocellales</taxon>
        <taxon>Methanocellaceae</taxon>
        <taxon>Methanocella</taxon>
    </lineage>
</organism>
<dbReference type="Gene3D" id="3.90.226.10">
    <property type="entry name" value="2-enoyl-CoA Hydratase, Chain A, domain 1"/>
    <property type="match status" value="1"/>
</dbReference>
<evidence type="ECO:0000259" key="5">
    <source>
        <dbReference type="Pfam" id="PF01343"/>
    </source>
</evidence>
<dbReference type="InterPro" id="IPR047272">
    <property type="entry name" value="S49_SppA_C"/>
</dbReference>
<dbReference type="NCBIfam" id="TIGR00706">
    <property type="entry name" value="SppA_dom"/>
    <property type="match status" value="1"/>
</dbReference>
<evidence type="ECO:0000313" key="6">
    <source>
        <dbReference type="EMBL" id="AFD00477.1"/>
    </source>
</evidence>
<evidence type="ECO:0000313" key="7">
    <source>
        <dbReference type="Proteomes" id="UP000005233"/>
    </source>
</evidence>
<keyword evidence="3 6" id="KW-0378">Hydrolase</keyword>
<dbReference type="CDD" id="cd07023">
    <property type="entry name" value="S49_Sppa_N_C"/>
    <property type="match status" value="1"/>
</dbReference>
<dbReference type="Pfam" id="PF01343">
    <property type="entry name" value="Peptidase_S49"/>
    <property type="match status" value="1"/>
</dbReference>
<gene>
    <name evidence="6" type="ordered locus">Mtc_1733</name>
</gene>
<dbReference type="Gene3D" id="6.20.330.10">
    <property type="match status" value="1"/>
</dbReference>